<evidence type="ECO:0000256" key="3">
    <source>
        <dbReference type="ARBA" id="ARBA00022771"/>
    </source>
</evidence>
<reference evidence="10" key="2">
    <citation type="submission" date="2019-07" db="EMBL/GenBank/DDBJ databases">
        <authorList>
            <person name="Seetharam A."/>
            <person name="Woodhouse M."/>
            <person name="Cannon E."/>
        </authorList>
    </citation>
    <scope>NUCLEOTIDE SEQUENCE [LARGE SCALE GENOMIC DNA]</scope>
    <source>
        <strain evidence="10">cv. B73</strain>
    </source>
</reference>
<dbReference type="Proteomes" id="UP000007305">
    <property type="component" value="Chromosome 2"/>
</dbReference>
<evidence type="ECO:0000256" key="8">
    <source>
        <dbReference type="SAM" id="MobiDB-lite"/>
    </source>
</evidence>
<dbReference type="PANTHER" id="PTHR45988">
    <property type="entry name" value="C2H2 TYPE ZINC FINGER TRANSCRIPTION FACTOR FAMILY-RELATED"/>
    <property type="match status" value="1"/>
</dbReference>
<keyword evidence="6" id="KW-0804">Transcription</keyword>
<name>A0A804MSF7_MAIZE</name>
<dbReference type="GO" id="GO:0006355">
    <property type="term" value="P:regulation of DNA-templated transcription"/>
    <property type="evidence" value="ECO:0000318"/>
    <property type="project" value="GO_Central"/>
</dbReference>
<keyword evidence="1" id="KW-0479">Metal-binding</keyword>
<evidence type="ECO:0000313" key="11">
    <source>
        <dbReference type="Proteomes" id="UP000007305"/>
    </source>
</evidence>
<evidence type="ECO:0000256" key="7">
    <source>
        <dbReference type="PROSITE-ProRule" id="PRU00042"/>
    </source>
</evidence>
<feature type="domain" description="C2H2-type" evidence="9">
    <location>
        <begin position="53"/>
        <end position="80"/>
    </location>
</feature>
<dbReference type="EnsemblPlants" id="Zm00001eb108200_T001">
    <property type="protein sequence ID" value="Zm00001eb108200_P001"/>
    <property type="gene ID" value="Zm00001eb108200"/>
</dbReference>
<dbReference type="Pfam" id="PF13912">
    <property type="entry name" value="zf-C2H2_6"/>
    <property type="match status" value="3"/>
</dbReference>
<dbReference type="InterPro" id="IPR044653">
    <property type="entry name" value="AZF1/2/3-like"/>
</dbReference>
<protein>
    <recommendedName>
        <fullName evidence="9">C2H2-type domain-containing protein</fullName>
    </recommendedName>
</protein>
<feature type="compositionally biased region" description="Basic residues" evidence="8">
    <location>
        <begin position="317"/>
        <end position="331"/>
    </location>
</feature>
<dbReference type="Gene3D" id="3.30.160.60">
    <property type="entry name" value="Classic Zinc Finger"/>
    <property type="match status" value="1"/>
</dbReference>
<dbReference type="InParanoid" id="A0A804MSF7"/>
<feature type="compositionally biased region" description="Low complexity" evidence="8">
    <location>
        <begin position="79"/>
        <end position="92"/>
    </location>
</feature>
<dbReference type="InterPro" id="IPR013087">
    <property type="entry name" value="Znf_C2H2_type"/>
</dbReference>
<feature type="region of interest" description="Disordered" evidence="8">
    <location>
        <begin position="71"/>
        <end position="92"/>
    </location>
</feature>
<feature type="region of interest" description="Disordered" evidence="8">
    <location>
        <begin position="525"/>
        <end position="551"/>
    </location>
</feature>
<keyword evidence="5" id="KW-0805">Transcription regulation</keyword>
<dbReference type="GO" id="GO:0005634">
    <property type="term" value="C:nucleus"/>
    <property type="evidence" value="ECO:0000318"/>
    <property type="project" value="GO_Central"/>
</dbReference>
<feature type="region of interest" description="Disordered" evidence="8">
    <location>
        <begin position="291"/>
        <end position="339"/>
    </location>
</feature>
<evidence type="ECO:0000256" key="5">
    <source>
        <dbReference type="ARBA" id="ARBA00023015"/>
    </source>
</evidence>
<dbReference type="PROSITE" id="PS50157">
    <property type="entry name" value="ZINC_FINGER_C2H2_2"/>
    <property type="match status" value="2"/>
</dbReference>
<dbReference type="SUPFAM" id="SSF57667">
    <property type="entry name" value="beta-beta-alpha zinc fingers"/>
    <property type="match status" value="1"/>
</dbReference>
<dbReference type="InterPro" id="IPR036236">
    <property type="entry name" value="Znf_C2H2_sf"/>
</dbReference>
<dbReference type="AlphaFoldDB" id="A0A804MSF7"/>
<evidence type="ECO:0000256" key="6">
    <source>
        <dbReference type="ARBA" id="ARBA00023163"/>
    </source>
</evidence>
<dbReference type="PROSITE" id="PS00028">
    <property type="entry name" value="ZINC_FINGER_C2H2_1"/>
    <property type="match status" value="2"/>
</dbReference>
<keyword evidence="11" id="KW-1185">Reference proteome</keyword>
<reference evidence="11" key="1">
    <citation type="submission" date="2015-12" db="EMBL/GenBank/DDBJ databases">
        <title>Update maize B73 reference genome by single molecule sequencing technologies.</title>
        <authorList>
            <consortium name="Maize Genome Sequencing Project"/>
            <person name="Ware D."/>
        </authorList>
    </citation>
    <scope>NUCLEOTIDE SEQUENCE [LARGE SCALE GENOMIC DNA]</scope>
    <source>
        <strain evidence="11">cv. B73</strain>
    </source>
</reference>
<dbReference type="PANTHER" id="PTHR45988:SF32">
    <property type="entry name" value="OS07G0588600 PROTEIN"/>
    <property type="match status" value="1"/>
</dbReference>
<sequence>MALTKPDNQAEWEYLTSCLIMLSRGLRDGDAANATRAVGAAPTSAKMADGYKYKCTLCDKVFASYQALGGHKTRHRKPPAAAAPSDGASSSSTAHEKLHQCSLCSRTFSSGQALGGHMTSHRKPPPPVVVLDFDLNMPAEAEPESRPRRRMPSGHAQTTMLLVTDPPVVPTAAGRCLTRRSRLLWWQHSSPLSYMTPTHISTCHRSLHDTDSCFSFSTSDGGDAGMQVELLAPSVSPMSARSSKASPARVSPVLVSSGGDQKSHALEPNDANTSTETLGEATPVLLCHRTFPSGQALGGHKTSHRKPPPPAGGHGRGSAKRRGVVRRHHTHEGREAAPVLAQPSHVPVGASAGARCSVSVLETVPSSAGEVETTPQTRAGNFAPRPALALDVVALGAAQIASPSSHASDGATSSYACNSPSEYLADVAFDSFSRKELDCDILAPRMAPSEKSNPHLNVLLYFKVAARAPPPRIPAVLSSFLGRRWSSAVSVATVSFAPVSATRDAPQFPLPLPISLCPRSPAVPRAAAEVRHRRPGPPSRHSRRRGVPGARLEVRNLSRPYPPVYCLLLR</sequence>
<dbReference type="GO" id="GO:0000976">
    <property type="term" value="F:transcription cis-regulatory region binding"/>
    <property type="evidence" value="ECO:0000318"/>
    <property type="project" value="GO_Central"/>
</dbReference>
<organism evidence="10 11">
    <name type="scientific">Zea mays</name>
    <name type="common">Maize</name>
    <dbReference type="NCBI Taxonomy" id="4577"/>
    <lineage>
        <taxon>Eukaryota</taxon>
        <taxon>Viridiplantae</taxon>
        <taxon>Streptophyta</taxon>
        <taxon>Embryophyta</taxon>
        <taxon>Tracheophyta</taxon>
        <taxon>Spermatophyta</taxon>
        <taxon>Magnoliopsida</taxon>
        <taxon>Liliopsida</taxon>
        <taxon>Poales</taxon>
        <taxon>Poaceae</taxon>
        <taxon>PACMAD clade</taxon>
        <taxon>Panicoideae</taxon>
        <taxon>Andropogonodae</taxon>
        <taxon>Andropogoneae</taxon>
        <taxon>Tripsacinae</taxon>
        <taxon>Zea</taxon>
    </lineage>
</organism>
<reference evidence="10" key="3">
    <citation type="submission" date="2021-05" db="UniProtKB">
        <authorList>
            <consortium name="EnsemblPlants"/>
        </authorList>
    </citation>
    <scope>IDENTIFICATION</scope>
    <source>
        <strain evidence="10">cv. B73</strain>
    </source>
</reference>
<dbReference type="GO" id="GO:0003700">
    <property type="term" value="F:DNA-binding transcription factor activity"/>
    <property type="evidence" value="ECO:0000318"/>
    <property type="project" value="GO_Central"/>
</dbReference>
<accession>A0A804MSF7</accession>
<feature type="domain" description="C2H2-type" evidence="9">
    <location>
        <begin position="99"/>
        <end position="126"/>
    </location>
</feature>
<evidence type="ECO:0000256" key="1">
    <source>
        <dbReference type="ARBA" id="ARBA00022723"/>
    </source>
</evidence>
<evidence type="ECO:0000256" key="2">
    <source>
        <dbReference type="ARBA" id="ARBA00022737"/>
    </source>
</evidence>
<dbReference type="SMART" id="SM00355">
    <property type="entry name" value="ZnF_C2H2"/>
    <property type="match status" value="2"/>
</dbReference>
<dbReference type="GO" id="GO:0008270">
    <property type="term" value="F:zinc ion binding"/>
    <property type="evidence" value="ECO:0007669"/>
    <property type="project" value="UniProtKB-KW"/>
</dbReference>
<keyword evidence="3 7" id="KW-0863">Zinc-finger</keyword>
<evidence type="ECO:0000256" key="4">
    <source>
        <dbReference type="ARBA" id="ARBA00022833"/>
    </source>
</evidence>
<keyword evidence="4" id="KW-0862">Zinc</keyword>
<dbReference type="Gramene" id="Zm00001eb108200_T001">
    <property type="protein sequence ID" value="Zm00001eb108200_P001"/>
    <property type="gene ID" value="Zm00001eb108200"/>
</dbReference>
<proteinExistence type="predicted"/>
<evidence type="ECO:0000313" key="10">
    <source>
        <dbReference type="EnsemblPlants" id="Zm00001eb108200_P001"/>
    </source>
</evidence>
<keyword evidence="2" id="KW-0677">Repeat</keyword>
<feature type="region of interest" description="Disordered" evidence="8">
    <location>
        <begin position="238"/>
        <end position="276"/>
    </location>
</feature>
<evidence type="ECO:0000259" key="9">
    <source>
        <dbReference type="PROSITE" id="PS50157"/>
    </source>
</evidence>
<feature type="compositionally biased region" description="Basic residues" evidence="8">
    <location>
        <begin position="531"/>
        <end position="546"/>
    </location>
</feature>